<dbReference type="InterPro" id="IPR037171">
    <property type="entry name" value="NagB/RpiA_transferase-like"/>
</dbReference>
<dbReference type="InterPro" id="IPR042529">
    <property type="entry name" value="IF_2B-like_C"/>
</dbReference>
<dbReference type="AlphaFoldDB" id="J9UT04"/>
<dbReference type="Gene3D" id="3.40.50.10470">
    <property type="entry name" value="Translation initiation factor eif-2b, domain 2"/>
    <property type="match status" value="1"/>
</dbReference>
<reference evidence="3 4" key="1">
    <citation type="journal article" date="2012" name="BMC Genomics">
        <title>Comparative genomics of Brachyspira pilosicoli strains: genome rearrangements, reductions and correlation of genetic compliment with phenotypic diversity.</title>
        <authorList>
            <person name="Mappley L.J."/>
            <person name="Black M.L."/>
            <person name="Abuoun M."/>
            <person name="Darby A.C."/>
            <person name="Woodward M.J."/>
            <person name="Parkhill J."/>
            <person name="Turner A.K."/>
            <person name="Bellgard M.I."/>
            <person name="La T."/>
            <person name="Phillips N.D."/>
            <person name="La Ragione R.M."/>
            <person name="Hampson D.J."/>
        </authorList>
    </citation>
    <scope>NUCLEOTIDE SEQUENCE [LARGE SCALE GENOMIC DNA]</scope>
    <source>
        <strain evidence="3">B2904</strain>
    </source>
</reference>
<evidence type="ECO:0000313" key="3">
    <source>
        <dbReference type="EMBL" id="AFR70424.1"/>
    </source>
</evidence>
<protein>
    <submittedName>
        <fullName evidence="3">Methylthioribose-1-phosphate isomerase</fullName>
    </submittedName>
</protein>
<proteinExistence type="inferred from homology"/>
<dbReference type="Proteomes" id="UP000007346">
    <property type="component" value="Chromosome"/>
</dbReference>
<dbReference type="PATRIC" id="fig|1133568.3.peg.1081"/>
<dbReference type="NCBIfam" id="NF004326">
    <property type="entry name" value="PRK05720.1"/>
    <property type="match status" value="1"/>
</dbReference>
<dbReference type="NCBIfam" id="TIGR00524">
    <property type="entry name" value="eIF-2B_rel"/>
    <property type="match status" value="1"/>
</dbReference>
<dbReference type="PANTHER" id="PTHR43475">
    <property type="entry name" value="METHYLTHIORIBOSE-1-PHOSPHATE ISOMERASE"/>
    <property type="match status" value="1"/>
</dbReference>
<accession>J9UT04</accession>
<dbReference type="InterPro" id="IPR011559">
    <property type="entry name" value="Initiation_fac_2B_a/b/d"/>
</dbReference>
<name>J9UT04_BRAPL</name>
<dbReference type="InterPro" id="IPR000649">
    <property type="entry name" value="IF-2B-related"/>
</dbReference>
<dbReference type="RefSeq" id="WP_014935795.1">
    <property type="nucleotide sequence ID" value="NC_018607.1"/>
</dbReference>
<keyword evidence="1 3" id="KW-0413">Isomerase</keyword>
<comment type="similarity">
    <text evidence="2">Belongs to the eIF-2B alpha/beta/delta subunits family.</text>
</comment>
<dbReference type="SUPFAM" id="SSF100950">
    <property type="entry name" value="NagB/RpiA/CoA transferase-like"/>
    <property type="match status" value="1"/>
</dbReference>
<organism evidence="3 4">
    <name type="scientific">Brachyspira pilosicoli B2904</name>
    <dbReference type="NCBI Taxonomy" id="1133568"/>
    <lineage>
        <taxon>Bacteria</taxon>
        <taxon>Pseudomonadati</taxon>
        <taxon>Spirochaetota</taxon>
        <taxon>Spirochaetia</taxon>
        <taxon>Brachyspirales</taxon>
        <taxon>Brachyspiraceae</taxon>
        <taxon>Brachyspira</taxon>
    </lineage>
</organism>
<evidence type="ECO:0000313" key="4">
    <source>
        <dbReference type="Proteomes" id="UP000007346"/>
    </source>
</evidence>
<evidence type="ECO:0000256" key="1">
    <source>
        <dbReference type="ARBA" id="ARBA00023235"/>
    </source>
</evidence>
<dbReference type="EMBL" id="CP003490">
    <property type="protein sequence ID" value="AFR70424.1"/>
    <property type="molecule type" value="Genomic_DNA"/>
</dbReference>
<sequence length="351" mass="39671">MIDRKDYDLPFLLRYENVAWYENKKVRILDRRIYPTEISFVECYNYREVAEAIYNMVTQSAGPYTACAMGMALAASEVEKKTEKEQIEFLTEASNVLANSRPTTANRYKIITESALEAAKKALKEGKSPVEAIFNNAIESLNRRYSIMEEVGTYLIKLVENNSSILTQCFGETIVGMMCRAAKKENKTFKAYCLETRPYFQGARLTSSCFYESGIDVTVITDNMAAYVMQKGAINIFTSAADTITRDGYIANKIGTLQAAILADKFEIPYYVTGIPDKDKNKGSDIVIEERDPELVLSYRGIPNTLKGVKGIYPSFDVTPPKLISAVVTDKGIYSPYNLEEYFETETRDFY</sequence>
<dbReference type="PANTHER" id="PTHR43475:SF1">
    <property type="entry name" value="METHYLTHIORIBOSE-1-PHOSPHATE ISOMERASE"/>
    <property type="match status" value="1"/>
</dbReference>
<dbReference type="GO" id="GO:0019509">
    <property type="term" value="P:L-methionine salvage from methylthioadenosine"/>
    <property type="evidence" value="ECO:0007669"/>
    <property type="project" value="TreeGrafter"/>
</dbReference>
<dbReference type="InterPro" id="IPR027363">
    <property type="entry name" value="M1Pi_N"/>
</dbReference>
<evidence type="ECO:0000256" key="2">
    <source>
        <dbReference type="RuleBase" id="RU003814"/>
    </source>
</evidence>
<dbReference type="GO" id="GO:0046523">
    <property type="term" value="F:S-methyl-5-thioribose-1-phosphate isomerase activity"/>
    <property type="evidence" value="ECO:0007669"/>
    <property type="project" value="TreeGrafter"/>
</dbReference>
<dbReference type="KEGG" id="bpj:B2904_orf1084"/>
<dbReference type="Gene3D" id="1.20.120.420">
    <property type="entry name" value="translation initiation factor eif-2b, domain 1"/>
    <property type="match status" value="1"/>
</dbReference>
<gene>
    <name evidence="3" type="ORF">B2904_orf1084</name>
</gene>
<dbReference type="Pfam" id="PF01008">
    <property type="entry name" value="IF-2B"/>
    <property type="match status" value="1"/>
</dbReference>
<dbReference type="HOGENOM" id="CLU_016218_2_0_12"/>